<keyword evidence="2 6" id="KW-0808">Transferase</keyword>
<dbReference type="AlphaFoldDB" id="A0A8J8C5A4"/>
<dbReference type="Pfam" id="PF00294">
    <property type="entry name" value="PfkB"/>
    <property type="match status" value="1"/>
</dbReference>
<evidence type="ECO:0000256" key="2">
    <source>
        <dbReference type="ARBA" id="ARBA00022679"/>
    </source>
</evidence>
<dbReference type="SUPFAM" id="SSF53613">
    <property type="entry name" value="Ribokinase-like"/>
    <property type="match status" value="1"/>
</dbReference>
<dbReference type="InterPro" id="IPR011611">
    <property type="entry name" value="PfkB_dom"/>
</dbReference>
<name>A0A8J8C5A4_9EURY</name>
<evidence type="ECO:0000256" key="4">
    <source>
        <dbReference type="ARBA" id="ARBA00022777"/>
    </source>
</evidence>
<dbReference type="Proteomes" id="UP000766550">
    <property type="component" value="Unassembled WGS sequence"/>
</dbReference>
<feature type="domain" description="Carbohydrate kinase PfkB" evidence="7">
    <location>
        <begin position="7"/>
        <end position="304"/>
    </location>
</feature>
<proteinExistence type="inferred from homology"/>
<reference evidence="8 9" key="1">
    <citation type="submission" date="2021-06" db="EMBL/GenBank/DDBJ databases">
        <title>New haloarchaea isolates fom saline soil.</title>
        <authorList>
            <person name="Duran-Viseras A."/>
            <person name="Sanchez-Porro C.S."/>
            <person name="Ventosa A."/>
        </authorList>
    </citation>
    <scope>NUCLEOTIDE SEQUENCE [LARGE SCALE GENOMIC DNA]</scope>
    <source>
        <strain evidence="8 9">JCM 183640</strain>
    </source>
</reference>
<evidence type="ECO:0000256" key="5">
    <source>
        <dbReference type="ARBA" id="ARBA00022840"/>
    </source>
</evidence>
<dbReference type="GO" id="GO:0006000">
    <property type="term" value="P:fructose metabolic process"/>
    <property type="evidence" value="ECO:0007669"/>
    <property type="project" value="UniProtKB-ARBA"/>
</dbReference>
<comment type="similarity">
    <text evidence="1 6">Belongs to the carbohydrate kinase PfkB family.</text>
</comment>
<evidence type="ECO:0000313" key="9">
    <source>
        <dbReference type="Proteomes" id="UP000766550"/>
    </source>
</evidence>
<keyword evidence="9" id="KW-1185">Reference proteome</keyword>
<dbReference type="GO" id="GO:0008865">
    <property type="term" value="F:fructokinase activity"/>
    <property type="evidence" value="ECO:0007669"/>
    <property type="project" value="UniProtKB-ARBA"/>
</dbReference>
<accession>A0A8J8C5A4</accession>
<dbReference type="RefSeq" id="WP_162318688.1">
    <property type="nucleotide sequence ID" value="NZ_JAHQXF010000003.1"/>
</dbReference>
<dbReference type="InterPro" id="IPR002139">
    <property type="entry name" value="Ribo/fructo_kinase"/>
</dbReference>
<dbReference type="InterPro" id="IPR050306">
    <property type="entry name" value="PfkB_Carbo_kinase"/>
</dbReference>
<dbReference type="OrthoDB" id="124714at2157"/>
<protein>
    <submittedName>
        <fullName evidence="8">Carbohydrate kinase</fullName>
    </submittedName>
</protein>
<keyword evidence="5" id="KW-0067">ATP-binding</keyword>
<dbReference type="Gene3D" id="3.40.1190.20">
    <property type="match status" value="1"/>
</dbReference>
<dbReference type="PANTHER" id="PTHR43085:SF1">
    <property type="entry name" value="PSEUDOURIDINE KINASE-RELATED"/>
    <property type="match status" value="1"/>
</dbReference>
<evidence type="ECO:0000256" key="3">
    <source>
        <dbReference type="ARBA" id="ARBA00022741"/>
    </source>
</evidence>
<dbReference type="PRINTS" id="PR00990">
    <property type="entry name" value="RIBOKINASE"/>
</dbReference>
<evidence type="ECO:0000313" key="8">
    <source>
        <dbReference type="EMBL" id="MBV0926112.1"/>
    </source>
</evidence>
<evidence type="ECO:0000256" key="6">
    <source>
        <dbReference type="RuleBase" id="RU003704"/>
    </source>
</evidence>
<dbReference type="GO" id="GO:0005524">
    <property type="term" value="F:ATP binding"/>
    <property type="evidence" value="ECO:0007669"/>
    <property type="project" value="UniProtKB-KW"/>
</dbReference>
<keyword evidence="4 6" id="KW-0418">Kinase</keyword>
<dbReference type="PROSITE" id="PS00584">
    <property type="entry name" value="PFKB_KINASES_2"/>
    <property type="match status" value="1"/>
</dbReference>
<sequence>MTDDPTVLVAGDTLVDFVPERAGPPGAAGGYAPKFGGSGANVALALDRIGVPPLFWTRLAADDFGAFLRSHLDDSAIPDDLLVTDADARTTLAVVTHDEGGDRSFSFYREDGADTRFEPGSVSDTTLGSVSWVHTTGVTMSVEPSRTATLELQSRAGDRATVSLDPNWRPEMWESHYEFGAVVRGALDTVDVVKATPEDLEAAGFETDDPETLARAVADYGPHTVVLTLGGEGALCYGTEESPVSGWGRHGGYDVDVVDTTGAGDAFLAGFIAALTHGVTDAESALALANAAGAVATTQAGAVSALTGFDRIRRFHDEIPWVE</sequence>
<keyword evidence="3" id="KW-0547">Nucleotide-binding</keyword>
<dbReference type="CDD" id="cd01167">
    <property type="entry name" value="bac_FRK"/>
    <property type="match status" value="1"/>
</dbReference>
<dbReference type="InterPro" id="IPR029056">
    <property type="entry name" value="Ribokinase-like"/>
</dbReference>
<comment type="caution">
    <text evidence="8">The sequence shown here is derived from an EMBL/GenBank/DDBJ whole genome shotgun (WGS) entry which is preliminary data.</text>
</comment>
<evidence type="ECO:0000256" key="1">
    <source>
        <dbReference type="ARBA" id="ARBA00010688"/>
    </source>
</evidence>
<gene>
    <name evidence="8" type="ORF">KTS45_18050</name>
</gene>
<dbReference type="InterPro" id="IPR002173">
    <property type="entry name" value="Carboh/pur_kinase_PfkB_CS"/>
</dbReference>
<organism evidence="8 9">
    <name type="scientific">Haloarcula limicola</name>
    <dbReference type="NCBI Taxonomy" id="1429915"/>
    <lineage>
        <taxon>Archaea</taxon>
        <taxon>Methanobacteriati</taxon>
        <taxon>Methanobacteriota</taxon>
        <taxon>Stenosarchaea group</taxon>
        <taxon>Halobacteria</taxon>
        <taxon>Halobacteriales</taxon>
        <taxon>Haloarculaceae</taxon>
        <taxon>Haloarcula</taxon>
    </lineage>
</organism>
<dbReference type="PANTHER" id="PTHR43085">
    <property type="entry name" value="HEXOKINASE FAMILY MEMBER"/>
    <property type="match status" value="1"/>
</dbReference>
<dbReference type="EMBL" id="JAHQXF010000003">
    <property type="protein sequence ID" value="MBV0926112.1"/>
    <property type="molecule type" value="Genomic_DNA"/>
</dbReference>
<evidence type="ECO:0000259" key="7">
    <source>
        <dbReference type="Pfam" id="PF00294"/>
    </source>
</evidence>